<evidence type="ECO:0000256" key="4">
    <source>
        <dbReference type="ARBA" id="ARBA00023014"/>
    </source>
</evidence>
<dbReference type="SUPFAM" id="SSF50022">
    <property type="entry name" value="ISP domain"/>
    <property type="match status" value="1"/>
</dbReference>
<gene>
    <name evidence="7" type="ORF">JCM9152_1117</name>
</gene>
<dbReference type="GO" id="GO:0016705">
    <property type="term" value="F:oxidoreductase activity, acting on paired donors, with incorporation or reduction of molecular oxygen"/>
    <property type="evidence" value="ECO:0007669"/>
    <property type="project" value="UniProtKB-ARBA"/>
</dbReference>
<evidence type="ECO:0000259" key="6">
    <source>
        <dbReference type="PROSITE" id="PS51296"/>
    </source>
</evidence>
<keyword evidence="8" id="KW-1185">Reference proteome</keyword>
<dbReference type="GO" id="GO:0046872">
    <property type="term" value="F:metal ion binding"/>
    <property type="evidence" value="ECO:0007669"/>
    <property type="project" value="UniProtKB-KW"/>
</dbReference>
<dbReference type="GO" id="GO:0004497">
    <property type="term" value="F:monooxygenase activity"/>
    <property type="evidence" value="ECO:0007669"/>
    <property type="project" value="UniProtKB-ARBA"/>
</dbReference>
<dbReference type="Pfam" id="PF00355">
    <property type="entry name" value="Rieske"/>
    <property type="match status" value="1"/>
</dbReference>
<organism evidence="7 8">
    <name type="scientific">Halalkalibacter hemicellulosilyticusJCM 9152</name>
    <dbReference type="NCBI Taxonomy" id="1236971"/>
    <lineage>
        <taxon>Bacteria</taxon>
        <taxon>Bacillati</taxon>
        <taxon>Bacillota</taxon>
        <taxon>Bacilli</taxon>
        <taxon>Bacillales</taxon>
        <taxon>Bacillaceae</taxon>
        <taxon>Halalkalibacter</taxon>
    </lineage>
</organism>
<evidence type="ECO:0000313" key="8">
    <source>
        <dbReference type="Proteomes" id="UP000018895"/>
    </source>
</evidence>
<dbReference type="AlphaFoldDB" id="W4QCQ2"/>
<dbReference type="Gene3D" id="2.102.10.10">
    <property type="entry name" value="Rieske [2Fe-2S] iron-sulphur domain"/>
    <property type="match status" value="1"/>
</dbReference>
<dbReference type="PANTHER" id="PTHR13847">
    <property type="entry name" value="SARCOSINE DEHYDROGENASE-RELATED"/>
    <property type="match status" value="1"/>
</dbReference>
<dbReference type="SUPFAM" id="SSF51905">
    <property type="entry name" value="FAD/NAD(P)-binding domain"/>
    <property type="match status" value="1"/>
</dbReference>
<dbReference type="FunFam" id="2.102.10.10:FF:000014">
    <property type="entry name" value="Oxidoreductase, FAD dependent"/>
    <property type="match status" value="1"/>
</dbReference>
<evidence type="ECO:0000256" key="5">
    <source>
        <dbReference type="ARBA" id="ARBA00023157"/>
    </source>
</evidence>
<feature type="domain" description="Rieske" evidence="6">
    <location>
        <begin position="426"/>
        <end position="510"/>
    </location>
</feature>
<evidence type="ECO:0000313" key="7">
    <source>
        <dbReference type="EMBL" id="GAE29737.1"/>
    </source>
</evidence>
<dbReference type="STRING" id="1236971.JCM9152_1117"/>
<dbReference type="Gene3D" id="3.30.9.10">
    <property type="entry name" value="D-Amino Acid Oxidase, subunit A, domain 2"/>
    <property type="match status" value="1"/>
</dbReference>
<dbReference type="GO" id="GO:0016020">
    <property type="term" value="C:membrane"/>
    <property type="evidence" value="ECO:0007669"/>
    <property type="project" value="InterPro"/>
</dbReference>
<dbReference type="PROSITE" id="PS51296">
    <property type="entry name" value="RIESKE"/>
    <property type="match status" value="1"/>
</dbReference>
<reference evidence="7" key="1">
    <citation type="journal article" date="2014" name="Genome Announc.">
        <title>Draft Genome Sequences of Three Alkaliphilic Bacillus Strains, Bacillus wakoensis JCM 9140T, Bacillus akibai JCM 9157T, and Bacillus hemicellulosilyticus JCM 9152T.</title>
        <authorList>
            <person name="Yuki M."/>
            <person name="Oshima K."/>
            <person name="Suda W."/>
            <person name="Oshida Y."/>
            <person name="Kitamura K."/>
            <person name="Iida T."/>
            <person name="Hattori M."/>
            <person name="Ohkuma M."/>
        </authorList>
    </citation>
    <scope>NUCLEOTIDE SEQUENCE [LARGE SCALE GENOMIC DNA]</scope>
    <source>
        <strain evidence="7">JCM 9152</strain>
    </source>
</reference>
<dbReference type="Gene3D" id="3.50.50.60">
    <property type="entry name" value="FAD/NAD(P)-binding domain"/>
    <property type="match status" value="1"/>
</dbReference>
<keyword evidence="3" id="KW-0408">Iron</keyword>
<dbReference type="Pfam" id="PF01266">
    <property type="entry name" value="DAO"/>
    <property type="match status" value="1"/>
</dbReference>
<dbReference type="InterPro" id="IPR038010">
    <property type="entry name" value="YhfW_C"/>
</dbReference>
<dbReference type="OrthoDB" id="9767869at2"/>
<dbReference type="CDD" id="cd03477">
    <property type="entry name" value="Rieske_YhfW_C"/>
    <property type="match status" value="1"/>
</dbReference>
<dbReference type="RefSeq" id="WP_035341629.1">
    <property type="nucleotide sequence ID" value="NZ_BAUU01000006.1"/>
</dbReference>
<protein>
    <submittedName>
        <fullName evidence="7">Rieske</fullName>
    </submittedName>
</protein>
<dbReference type="InterPro" id="IPR036188">
    <property type="entry name" value="FAD/NAD-bd_sf"/>
</dbReference>
<keyword evidence="4" id="KW-0411">Iron-sulfur</keyword>
<dbReference type="InterPro" id="IPR006076">
    <property type="entry name" value="FAD-dep_OxRdtase"/>
</dbReference>
<evidence type="ECO:0000256" key="2">
    <source>
        <dbReference type="ARBA" id="ARBA00022723"/>
    </source>
</evidence>
<dbReference type="Proteomes" id="UP000018895">
    <property type="component" value="Unassembled WGS sequence"/>
</dbReference>
<sequence>MEKSHSLEQLSPEPYWQQSCSMSSFPSLNEDLDVDVAIVGGGITGLTSAYLLAKEGMKVALLEASELANGTTGHTTAKITAQHGLIYDEFRSHFDVDTARLYYEAESDALHFIENLITNEGISCHFTKEDAILYTTMNRGVSKLEREFEAYKQIGVKSEWLDTLPLNNIPVKAALKMDQQAQFHPIEYINHLVEMCRSLGVHMYEQTVVNDVKKGQKQTVHTTTDHLVTADNVIIASHFPCIDGNGLYFSRMYADRSYVIAGFVPDDECPKGMYYSIDSPTRSLRYTTVDNRKLAIISGESHKTGQEVDTAFHYEALEQFAYELFSEFELTYKWSAQDLTTLDKIPYIGRISRGYPNVFVATGYRKWGMTNGTAAALLLTDLIMKRENRYESLFRPSRFASHPSLRQFMTQNADVAKQLLKGKLDQVNRQPEDVHVGEGAVVSVEGKRAGAYRDEQGHLHVIDTTCTHMGCELHWNDGEHSWDCPCHGSRFSYTGDVLEGPAKKPLKKLE</sequence>
<evidence type="ECO:0000256" key="3">
    <source>
        <dbReference type="ARBA" id="ARBA00023004"/>
    </source>
</evidence>
<dbReference type="InterPro" id="IPR017941">
    <property type="entry name" value="Rieske_2Fe-2S"/>
</dbReference>
<evidence type="ECO:0000256" key="1">
    <source>
        <dbReference type="ARBA" id="ARBA00022714"/>
    </source>
</evidence>
<comment type="caution">
    <text evidence="7">The sequence shown here is derived from an EMBL/GenBank/DDBJ whole genome shotgun (WGS) entry which is preliminary data.</text>
</comment>
<dbReference type="PRINTS" id="PR00162">
    <property type="entry name" value="RIESKE"/>
</dbReference>
<keyword evidence="2" id="KW-0479">Metal-binding</keyword>
<keyword evidence="5" id="KW-1015">Disulfide bond</keyword>
<dbReference type="InterPro" id="IPR036922">
    <property type="entry name" value="Rieske_2Fe-2S_sf"/>
</dbReference>
<name>W4QCQ2_9BACI</name>
<dbReference type="EMBL" id="BAUU01000006">
    <property type="protein sequence ID" value="GAE29737.1"/>
    <property type="molecule type" value="Genomic_DNA"/>
</dbReference>
<proteinExistence type="predicted"/>
<keyword evidence="1" id="KW-0001">2Fe-2S</keyword>
<dbReference type="GO" id="GO:0051537">
    <property type="term" value="F:2 iron, 2 sulfur cluster binding"/>
    <property type="evidence" value="ECO:0007669"/>
    <property type="project" value="UniProtKB-KW"/>
</dbReference>
<accession>W4QCQ2</accession>
<dbReference type="InterPro" id="IPR005805">
    <property type="entry name" value="Rieske_Fe-S_prot_C"/>
</dbReference>
<dbReference type="PANTHER" id="PTHR13847:SF274">
    <property type="entry name" value="RIESKE 2FE-2S IRON-SULFUR PROTEIN YHFW-RELATED"/>
    <property type="match status" value="1"/>
</dbReference>
<dbReference type="GO" id="GO:0005737">
    <property type="term" value="C:cytoplasm"/>
    <property type="evidence" value="ECO:0007669"/>
    <property type="project" value="TreeGrafter"/>
</dbReference>